<dbReference type="Pfam" id="PF14238">
    <property type="entry name" value="DUF4340"/>
    <property type="match status" value="2"/>
</dbReference>
<protein>
    <recommendedName>
        <fullName evidence="2">DUF4340 domain-containing protein</fullName>
    </recommendedName>
</protein>
<feature type="domain" description="DUF4340" evidence="2">
    <location>
        <begin position="225"/>
        <end position="326"/>
    </location>
</feature>
<dbReference type="Proteomes" id="UP000179243">
    <property type="component" value="Unassembled WGS sequence"/>
</dbReference>
<organism evidence="3 4">
    <name type="scientific">Candidatus Raymondbacteria bacterium RIFOXYD12_FULL_49_13</name>
    <dbReference type="NCBI Taxonomy" id="1817890"/>
    <lineage>
        <taxon>Bacteria</taxon>
        <taxon>Raymondiibacteriota</taxon>
    </lineage>
</organism>
<accession>A0A1F7F8D1</accession>
<name>A0A1F7F8D1_UNCRA</name>
<comment type="caution">
    <text evidence="3">The sequence shown here is derived from an EMBL/GenBank/DDBJ whole genome shotgun (WGS) entry which is preliminary data.</text>
</comment>
<reference evidence="3 4" key="1">
    <citation type="journal article" date="2016" name="Nat. Commun.">
        <title>Thousands of microbial genomes shed light on interconnected biogeochemical processes in an aquifer system.</title>
        <authorList>
            <person name="Anantharaman K."/>
            <person name="Brown C.T."/>
            <person name="Hug L.A."/>
            <person name="Sharon I."/>
            <person name="Castelle C.J."/>
            <person name="Probst A.J."/>
            <person name="Thomas B.C."/>
            <person name="Singh A."/>
            <person name="Wilkins M.J."/>
            <person name="Karaoz U."/>
            <person name="Brodie E.L."/>
            <person name="Williams K.H."/>
            <person name="Hubbard S.S."/>
            <person name="Banfield J.F."/>
        </authorList>
    </citation>
    <scope>NUCLEOTIDE SEQUENCE [LARGE SCALE GENOMIC DNA]</scope>
</reference>
<gene>
    <name evidence="3" type="ORF">A2519_06215</name>
</gene>
<dbReference type="AlphaFoldDB" id="A0A1F7F8D1"/>
<evidence type="ECO:0000256" key="1">
    <source>
        <dbReference type="SAM" id="MobiDB-lite"/>
    </source>
</evidence>
<proteinExistence type="predicted"/>
<feature type="compositionally biased region" description="Polar residues" evidence="1">
    <location>
        <begin position="335"/>
        <end position="345"/>
    </location>
</feature>
<evidence type="ECO:0000259" key="2">
    <source>
        <dbReference type="Pfam" id="PF14238"/>
    </source>
</evidence>
<feature type="domain" description="DUF4340" evidence="2">
    <location>
        <begin position="63"/>
        <end position="185"/>
    </location>
</feature>
<dbReference type="EMBL" id="MFYX01000100">
    <property type="protein sequence ID" value="OGK02920.1"/>
    <property type="molecule type" value="Genomic_DNA"/>
</dbReference>
<feature type="region of interest" description="Disordered" evidence="1">
    <location>
        <begin position="324"/>
        <end position="345"/>
    </location>
</feature>
<sequence length="345" mass="37827">MRRTLLLLIVLVAAIGIIVVSEKAGGSRKNPPLFKGFDKAAVTSISIRELERDETVKKVKNIWVTVKPYEYPADTAKVREMLDLIADQVQGAPASKNPEKHKDLKVDTARGVRVIVEGTKNFTFYIGDMSPGYTGNYLRLEGNNNVYSSKGRMSSAFSTLPNFYRDKALYSLNKDNVNELTVSYREYVDRPAPPAKGKKDKPKEAQKDTVVHTITASFDVAAGKWKFTAPENAGGDASAINSWLAAFAGLNADDWYDDDTAAVTGFDRPDLAASFKNNDGTTIGLLVGAEKNGSRYVKVENSAVKFKVRSSRLTDLKRKFADLKEKPMPVDSGAAPQSTNMPGMN</sequence>
<evidence type="ECO:0000313" key="4">
    <source>
        <dbReference type="Proteomes" id="UP000179243"/>
    </source>
</evidence>
<dbReference type="InterPro" id="IPR025641">
    <property type="entry name" value="DUF4340"/>
</dbReference>
<evidence type="ECO:0000313" key="3">
    <source>
        <dbReference type="EMBL" id="OGK02920.1"/>
    </source>
</evidence>